<dbReference type="InterPro" id="IPR020023">
    <property type="entry name" value="PseG"/>
</dbReference>
<evidence type="ECO:0000259" key="2">
    <source>
        <dbReference type="Pfam" id="PF04101"/>
    </source>
</evidence>
<evidence type="ECO:0000256" key="1">
    <source>
        <dbReference type="ARBA" id="ARBA00023136"/>
    </source>
</evidence>
<keyword evidence="4" id="KW-1185">Reference proteome</keyword>
<sequence length="351" mass="39326">MLHAVIRADATERIGTGHIMRCLVLADKLREQGAYVTFLCSPLPSALHQKLIDDGYNIVTLPVFKNWSEDAEAVGKVLTTFPETIACLIVDHYGIDYHWETQMRSYVEKIAVIDDMANRKHDCDILLDQNYVFNMNCRYEGLLPKECRLFLGPAYALLRHEFHVHAAHANVRRKLNRVLISFGGSDPTGETRKVIMALREGHFPALQYDIIVGAANKQVERILSDCSGMPNVHVHVDVQNMSEFMRQADICIGSPGISTWERCMMGLPSIHIVVASNQHETAEALAANGLAWNMGWHESVTGKALADQLILLQRSPDTVEYVSEHVMELMELAAQNKKHPFLQAILEGGTS</sequence>
<dbReference type="NCBIfam" id="TIGR03590">
    <property type="entry name" value="PseG"/>
    <property type="match status" value="1"/>
</dbReference>
<dbReference type="Pfam" id="PF04101">
    <property type="entry name" value="Glyco_tran_28_C"/>
    <property type="match status" value="1"/>
</dbReference>
<dbReference type="InterPro" id="IPR007235">
    <property type="entry name" value="Glyco_trans_28_C"/>
</dbReference>
<reference evidence="3 4" key="1">
    <citation type="submission" date="2022-05" db="EMBL/GenBank/DDBJ databases">
        <title>Genome Sequencing of Bee-Associated Microbes.</title>
        <authorList>
            <person name="Dunlap C."/>
        </authorList>
    </citation>
    <scope>NUCLEOTIDE SEQUENCE [LARGE SCALE GENOMIC DNA]</scope>
    <source>
        <strain evidence="3 4">NRRL NRS-1438</strain>
    </source>
</reference>
<evidence type="ECO:0000313" key="3">
    <source>
        <dbReference type="EMBL" id="MCY9520300.1"/>
    </source>
</evidence>
<dbReference type="PANTHER" id="PTHR21015:SF22">
    <property type="entry name" value="GLYCOSYLTRANSFERASE"/>
    <property type="match status" value="1"/>
</dbReference>
<name>A0ABT4DSG1_9BACL</name>
<proteinExistence type="predicted"/>
<accession>A0ABT4DSG1</accession>
<dbReference type="RefSeq" id="WP_087434013.1">
    <property type="nucleotide sequence ID" value="NZ_JAMDLV010000017.1"/>
</dbReference>
<dbReference type="GO" id="GO:0016787">
    <property type="term" value="F:hydrolase activity"/>
    <property type="evidence" value="ECO:0007669"/>
    <property type="project" value="UniProtKB-KW"/>
</dbReference>
<dbReference type="Gene3D" id="3.40.50.2000">
    <property type="entry name" value="Glycogen Phosphorylase B"/>
    <property type="match status" value="1"/>
</dbReference>
<dbReference type="PANTHER" id="PTHR21015">
    <property type="entry name" value="UDP-N-ACETYLGLUCOSAMINE--N-ACETYLMURAMYL-(PENTAPEPTIDE) PYROPHOSPHORYL-UNDECAPRENOL N-ACETYLGLUCOSAMINE TRANSFERASE 1"/>
    <property type="match status" value="1"/>
</dbReference>
<dbReference type="SUPFAM" id="SSF53756">
    <property type="entry name" value="UDP-Glycosyltransferase/glycogen phosphorylase"/>
    <property type="match status" value="1"/>
</dbReference>
<evidence type="ECO:0000313" key="4">
    <source>
        <dbReference type="Proteomes" id="UP001207626"/>
    </source>
</evidence>
<dbReference type="EMBL" id="JAMDLW010000014">
    <property type="protein sequence ID" value="MCY9520300.1"/>
    <property type="molecule type" value="Genomic_DNA"/>
</dbReference>
<keyword evidence="3" id="KW-0378">Hydrolase</keyword>
<gene>
    <name evidence="3" type="primary">pseG</name>
    <name evidence="3" type="ORF">M5X09_11500</name>
</gene>
<keyword evidence="1" id="KW-0472">Membrane</keyword>
<comment type="caution">
    <text evidence="3">The sequence shown here is derived from an EMBL/GenBank/DDBJ whole genome shotgun (WGS) entry which is preliminary data.</text>
</comment>
<feature type="domain" description="Glycosyl transferase family 28 C-terminal" evidence="2">
    <location>
        <begin position="211"/>
        <end position="318"/>
    </location>
</feature>
<organism evidence="3 4">
    <name type="scientific">Paenibacillus apiarius</name>
    <dbReference type="NCBI Taxonomy" id="46240"/>
    <lineage>
        <taxon>Bacteria</taxon>
        <taxon>Bacillati</taxon>
        <taxon>Bacillota</taxon>
        <taxon>Bacilli</taxon>
        <taxon>Bacillales</taxon>
        <taxon>Paenibacillaceae</taxon>
        <taxon>Paenibacillus</taxon>
    </lineage>
</organism>
<dbReference type="Proteomes" id="UP001207626">
    <property type="component" value="Unassembled WGS sequence"/>
</dbReference>
<dbReference type="EC" id="3.6.1.57" evidence="3"/>
<dbReference type="Gene3D" id="3.40.50.11190">
    <property type="match status" value="1"/>
</dbReference>
<protein>
    <submittedName>
        <fullName evidence="3">UDP-2,4-diacetamido-2,4, 6-trideoxy-beta-L-altropyranose hydrolase</fullName>
        <ecNumber evidence="3">3.6.1.57</ecNumber>
    </submittedName>
</protein>